<keyword evidence="3" id="KW-1185">Reference proteome</keyword>
<keyword evidence="1" id="KW-0472">Membrane</keyword>
<dbReference type="Proteomes" id="UP000547011">
    <property type="component" value="Unassembled WGS sequence"/>
</dbReference>
<dbReference type="EMBL" id="JACIEW010000005">
    <property type="protein sequence ID" value="MBB4052747.1"/>
    <property type="molecule type" value="Genomic_DNA"/>
</dbReference>
<protein>
    <recommendedName>
        <fullName evidence="4">Phage holin family protein</fullName>
    </recommendedName>
</protein>
<name>A0A7W6IP20_9HYPH</name>
<evidence type="ECO:0000313" key="2">
    <source>
        <dbReference type="EMBL" id="MBB4052747.1"/>
    </source>
</evidence>
<proteinExistence type="predicted"/>
<feature type="transmembrane region" description="Helical" evidence="1">
    <location>
        <begin position="47"/>
        <end position="77"/>
    </location>
</feature>
<reference evidence="2 3" key="1">
    <citation type="submission" date="2020-08" db="EMBL/GenBank/DDBJ databases">
        <title>Genomic Encyclopedia of Type Strains, Phase IV (KMG-IV): sequencing the most valuable type-strain genomes for metagenomic binning, comparative biology and taxonomic classification.</title>
        <authorList>
            <person name="Goeker M."/>
        </authorList>
    </citation>
    <scope>NUCLEOTIDE SEQUENCE [LARGE SCALE GENOMIC DNA]</scope>
    <source>
        <strain evidence="2 3">DSM 23447</strain>
    </source>
</reference>
<keyword evidence="1" id="KW-0812">Transmembrane</keyword>
<comment type="caution">
    <text evidence="2">The sequence shown here is derived from an EMBL/GenBank/DDBJ whole genome shotgun (WGS) entry which is preliminary data.</text>
</comment>
<dbReference type="Pfam" id="PF07332">
    <property type="entry name" value="Phage_holin_3_6"/>
    <property type="match status" value="1"/>
</dbReference>
<dbReference type="AlphaFoldDB" id="A0A7W6IP20"/>
<evidence type="ECO:0000256" key="1">
    <source>
        <dbReference type="SAM" id="Phobius"/>
    </source>
</evidence>
<evidence type="ECO:0000313" key="3">
    <source>
        <dbReference type="Proteomes" id="UP000547011"/>
    </source>
</evidence>
<organism evidence="2 3">
    <name type="scientific">Devosia subaequoris</name>
    <dbReference type="NCBI Taxonomy" id="395930"/>
    <lineage>
        <taxon>Bacteria</taxon>
        <taxon>Pseudomonadati</taxon>
        <taxon>Pseudomonadota</taxon>
        <taxon>Alphaproteobacteria</taxon>
        <taxon>Hyphomicrobiales</taxon>
        <taxon>Devosiaceae</taxon>
        <taxon>Devosia</taxon>
    </lineage>
</organism>
<gene>
    <name evidence="2" type="ORF">GGR20_002395</name>
</gene>
<dbReference type="InterPro" id="IPR009937">
    <property type="entry name" value="Phage_holin_3_6"/>
</dbReference>
<keyword evidence="1" id="KW-1133">Transmembrane helix</keyword>
<sequence>MSQTNEDRTLSELLNGLVGDISGLFRKEIQLAKAETSEKVGQMMGGVVSLVIGGVLALGALGVLLSGAVTVIAAILVAQGMGATISTAIAAGIVTVVVGVIGWVFISKGLNALKASNLNLNRTTTSLGRDADVVKERL</sequence>
<evidence type="ECO:0008006" key="4">
    <source>
        <dbReference type="Google" id="ProtNLM"/>
    </source>
</evidence>
<accession>A0A7W6IP20</accession>
<dbReference type="RefSeq" id="WP_183311489.1">
    <property type="nucleotide sequence ID" value="NZ_JACIEW010000005.1"/>
</dbReference>
<feature type="transmembrane region" description="Helical" evidence="1">
    <location>
        <begin position="83"/>
        <end position="106"/>
    </location>
</feature>